<evidence type="ECO:0000256" key="3">
    <source>
        <dbReference type="ARBA" id="ARBA00022989"/>
    </source>
</evidence>
<protein>
    <recommendedName>
        <fullName evidence="6">O-antigen ligase-related domain-containing protein</fullName>
    </recommendedName>
</protein>
<name>A0A0G0BLR6_9BACT</name>
<evidence type="ECO:0000313" key="7">
    <source>
        <dbReference type="EMBL" id="KKP31997.1"/>
    </source>
</evidence>
<dbReference type="EMBL" id="LBOI01000003">
    <property type="protein sequence ID" value="KKP31997.1"/>
    <property type="molecule type" value="Genomic_DNA"/>
</dbReference>
<feature type="transmembrane region" description="Helical" evidence="5">
    <location>
        <begin position="59"/>
        <end position="79"/>
    </location>
</feature>
<sequence>MVFLFNLLSFLIPTQLGFHLNFLTSTVFGFKIDYLIPTIYLTDIIIFLLLFFNIKKIKFKLFTTLLFVSFIIINVLVSQYKIPSIYKWIKVSEMILLGLLIIKSKNFKVFDNFIKPLSYSIFIACFLGIVQWLLGKTIGGPFYLLGERSFRLGDPGISAFNMLGTEMLRPYAFFSHPNSFAGFLLVFSIFFIKFKNLFNKKYFYILSILIITNLLLTFSLNVFLTIFILILIYVNPYLNYTFLFIDFGSRTFSHRIELLKSSLHLIKQNFFVGVGLNNFIPNLVKVSNGFLNSWELQPVHNIYLLIFSETGIIGLMLFVYLLIRSFIFSKGIKVYIFSLYAILITGLSDHYWITLQQNILLFTFVLALSLTSKKK</sequence>
<evidence type="ECO:0000256" key="5">
    <source>
        <dbReference type="SAM" id="Phobius"/>
    </source>
</evidence>
<accession>A0A0G0BLR6</accession>
<evidence type="ECO:0000256" key="4">
    <source>
        <dbReference type="ARBA" id="ARBA00023136"/>
    </source>
</evidence>
<dbReference type="AlphaFoldDB" id="A0A0G0BLR6"/>
<feature type="transmembrane region" description="Helical" evidence="5">
    <location>
        <begin position="354"/>
        <end position="371"/>
    </location>
</feature>
<dbReference type="InterPro" id="IPR051533">
    <property type="entry name" value="WaaL-like"/>
</dbReference>
<dbReference type="Pfam" id="PF04932">
    <property type="entry name" value="Wzy_C"/>
    <property type="match status" value="1"/>
</dbReference>
<comment type="caution">
    <text evidence="7">The sequence shown here is derived from an EMBL/GenBank/DDBJ whole genome shotgun (WGS) entry which is preliminary data.</text>
</comment>
<feature type="transmembrane region" description="Helical" evidence="5">
    <location>
        <begin position="171"/>
        <end position="192"/>
    </location>
</feature>
<feature type="transmembrane region" description="Helical" evidence="5">
    <location>
        <begin position="33"/>
        <end position="52"/>
    </location>
</feature>
<proteinExistence type="predicted"/>
<evidence type="ECO:0000256" key="1">
    <source>
        <dbReference type="ARBA" id="ARBA00004141"/>
    </source>
</evidence>
<dbReference type="PANTHER" id="PTHR37422">
    <property type="entry name" value="TEICHURONIC ACID BIOSYNTHESIS PROTEIN TUAE"/>
    <property type="match status" value="1"/>
</dbReference>
<comment type="subcellular location">
    <subcellularLocation>
        <location evidence="1">Membrane</location>
        <topology evidence="1">Multi-pass membrane protein</topology>
    </subcellularLocation>
</comment>
<dbReference type="GO" id="GO:0016020">
    <property type="term" value="C:membrane"/>
    <property type="evidence" value="ECO:0007669"/>
    <property type="project" value="UniProtKB-SubCell"/>
</dbReference>
<feature type="transmembrane region" description="Helical" evidence="5">
    <location>
        <begin position="114"/>
        <end position="134"/>
    </location>
</feature>
<keyword evidence="3 5" id="KW-1133">Transmembrane helix</keyword>
<reference evidence="7 8" key="1">
    <citation type="journal article" date="2015" name="Nature">
        <title>rRNA introns, odd ribosomes, and small enigmatic genomes across a large radiation of phyla.</title>
        <authorList>
            <person name="Brown C.T."/>
            <person name="Hug L.A."/>
            <person name="Thomas B.C."/>
            <person name="Sharon I."/>
            <person name="Castelle C.J."/>
            <person name="Singh A."/>
            <person name="Wilkins M.J."/>
            <person name="Williams K.H."/>
            <person name="Banfield J.F."/>
        </authorList>
    </citation>
    <scope>NUCLEOTIDE SEQUENCE [LARGE SCALE GENOMIC DNA]</scope>
</reference>
<feature type="transmembrane region" description="Helical" evidence="5">
    <location>
        <begin position="85"/>
        <end position="102"/>
    </location>
</feature>
<dbReference type="InterPro" id="IPR007016">
    <property type="entry name" value="O-antigen_ligase-rel_domated"/>
</dbReference>
<keyword evidence="2 5" id="KW-0812">Transmembrane</keyword>
<evidence type="ECO:0000313" key="8">
    <source>
        <dbReference type="Proteomes" id="UP000034803"/>
    </source>
</evidence>
<feature type="transmembrane region" description="Helical" evidence="5">
    <location>
        <begin position="204"/>
        <end position="234"/>
    </location>
</feature>
<evidence type="ECO:0000256" key="2">
    <source>
        <dbReference type="ARBA" id="ARBA00022692"/>
    </source>
</evidence>
<gene>
    <name evidence="7" type="ORF">UR21_C0003G0030</name>
</gene>
<evidence type="ECO:0000259" key="6">
    <source>
        <dbReference type="Pfam" id="PF04932"/>
    </source>
</evidence>
<organism evidence="7 8">
    <name type="scientific">Candidatus Woesebacteria bacterium GW2011_GWC2_31_9</name>
    <dbReference type="NCBI Taxonomy" id="1618586"/>
    <lineage>
        <taxon>Bacteria</taxon>
        <taxon>Candidatus Woeseibacteriota</taxon>
    </lineage>
</organism>
<keyword evidence="4 5" id="KW-0472">Membrane</keyword>
<dbReference type="PANTHER" id="PTHR37422:SF13">
    <property type="entry name" value="LIPOPOLYSACCHARIDE BIOSYNTHESIS PROTEIN PA4999-RELATED"/>
    <property type="match status" value="1"/>
</dbReference>
<feature type="transmembrane region" description="Helical" evidence="5">
    <location>
        <begin position="302"/>
        <end position="323"/>
    </location>
</feature>
<dbReference type="Proteomes" id="UP000034803">
    <property type="component" value="Unassembled WGS sequence"/>
</dbReference>
<feature type="transmembrane region" description="Helical" evidence="5">
    <location>
        <begin position="332"/>
        <end position="348"/>
    </location>
</feature>
<feature type="domain" description="O-antigen ligase-related" evidence="6">
    <location>
        <begin position="180"/>
        <end position="319"/>
    </location>
</feature>